<dbReference type="EMBL" id="SNXS01000001">
    <property type="protein sequence ID" value="TDP74333.1"/>
    <property type="molecule type" value="Genomic_DNA"/>
</dbReference>
<feature type="domain" description="HTH luxR-type" evidence="2">
    <location>
        <begin position="110"/>
        <end position="175"/>
    </location>
</feature>
<dbReference type="AlphaFoldDB" id="A0A4R6QTC9"/>
<evidence type="ECO:0000256" key="1">
    <source>
        <dbReference type="SAM" id="MobiDB-lite"/>
    </source>
</evidence>
<dbReference type="InterPro" id="IPR036388">
    <property type="entry name" value="WH-like_DNA-bd_sf"/>
</dbReference>
<dbReference type="GO" id="GO:0003677">
    <property type="term" value="F:DNA binding"/>
    <property type="evidence" value="ECO:0007669"/>
    <property type="project" value="UniProtKB-KW"/>
</dbReference>
<dbReference type="Pfam" id="PF00196">
    <property type="entry name" value="GerE"/>
    <property type="match status" value="1"/>
</dbReference>
<dbReference type="PROSITE" id="PS50043">
    <property type="entry name" value="HTH_LUXR_2"/>
    <property type="match status" value="1"/>
</dbReference>
<dbReference type="SUPFAM" id="SSF46894">
    <property type="entry name" value="C-terminal effector domain of the bipartite response regulators"/>
    <property type="match status" value="1"/>
</dbReference>
<comment type="caution">
    <text evidence="3">The sequence shown here is derived from an EMBL/GenBank/DDBJ whole genome shotgun (WGS) entry which is preliminary data.</text>
</comment>
<dbReference type="CDD" id="cd06170">
    <property type="entry name" value="LuxR_C_like"/>
    <property type="match status" value="1"/>
</dbReference>
<protein>
    <submittedName>
        <fullName evidence="3">DNA-binding CsgD family transcriptional regulator</fullName>
    </submittedName>
</protein>
<proteinExistence type="predicted"/>
<keyword evidence="4" id="KW-1185">Reference proteome</keyword>
<evidence type="ECO:0000313" key="3">
    <source>
        <dbReference type="EMBL" id="TDP74333.1"/>
    </source>
</evidence>
<dbReference type="SMART" id="SM00421">
    <property type="entry name" value="HTH_LUXR"/>
    <property type="match status" value="1"/>
</dbReference>
<evidence type="ECO:0000313" key="4">
    <source>
        <dbReference type="Proteomes" id="UP000295361"/>
    </source>
</evidence>
<keyword evidence="3" id="KW-0238">DNA-binding</keyword>
<dbReference type="InterPro" id="IPR016032">
    <property type="entry name" value="Sig_transdc_resp-reg_C-effctor"/>
</dbReference>
<gene>
    <name evidence="3" type="ORF">DES47_101390</name>
</gene>
<feature type="region of interest" description="Disordered" evidence="1">
    <location>
        <begin position="186"/>
        <end position="223"/>
    </location>
</feature>
<dbReference type="Proteomes" id="UP000295361">
    <property type="component" value="Unassembled WGS sequence"/>
</dbReference>
<sequence>MPLQIAPALLPHNALLLDLQMHLLSCSDGARAVLAANAEVLGLLRGRLVARGQQASLAEQLVAGQSLTLTRKGRPSLSVLAQIITDSQDQPLAVLATLVDPMNQRMDRRLLPGLFGLTTTEARIAAALADGQGTHQIAAELGVQLNTVHAHVKKLLAKTHTQRQVQLVSLLWRSVSVLTAHPPRLSMSDLLPPRVAGEPPRGDAPDANSGNDASLHANQTEAG</sequence>
<evidence type="ECO:0000259" key="2">
    <source>
        <dbReference type="PROSITE" id="PS50043"/>
    </source>
</evidence>
<organism evidence="3 4">
    <name type="scientific">Roseateles toxinivorans</name>
    <dbReference type="NCBI Taxonomy" id="270368"/>
    <lineage>
        <taxon>Bacteria</taxon>
        <taxon>Pseudomonadati</taxon>
        <taxon>Pseudomonadota</taxon>
        <taxon>Betaproteobacteria</taxon>
        <taxon>Burkholderiales</taxon>
        <taxon>Sphaerotilaceae</taxon>
        <taxon>Roseateles</taxon>
    </lineage>
</organism>
<dbReference type="InParanoid" id="A0A4R6QTC9"/>
<feature type="compositionally biased region" description="Polar residues" evidence="1">
    <location>
        <begin position="208"/>
        <end position="223"/>
    </location>
</feature>
<reference evidence="3 4" key="1">
    <citation type="submission" date="2019-03" db="EMBL/GenBank/DDBJ databases">
        <title>Genomic Encyclopedia of Type Strains, Phase IV (KMG-IV): sequencing the most valuable type-strain genomes for metagenomic binning, comparative biology and taxonomic classification.</title>
        <authorList>
            <person name="Goeker M."/>
        </authorList>
    </citation>
    <scope>NUCLEOTIDE SEQUENCE [LARGE SCALE GENOMIC DNA]</scope>
    <source>
        <strain evidence="3 4">DSM 16998</strain>
    </source>
</reference>
<dbReference type="InterPro" id="IPR000792">
    <property type="entry name" value="Tscrpt_reg_LuxR_C"/>
</dbReference>
<accession>A0A4R6QTC9</accession>
<dbReference type="GO" id="GO:0006355">
    <property type="term" value="P:regulation of DNA-templated transcription"/>
    <property type="evidence" value="ECO:0007669"/>
    <property type="project" value="InterPro"/>
</dbReference>
<name>A0A4R6QTC9_9BURK</name>
<dbReference type="Gene3D" id="1.10.10.10">
    <property type="entry name" value="Winged helix-like DNA-binding domain superfamily/Winged helix DNA-binding domain"/>
    <property type="match status" value="1"/>
</dbReference>
<dbReference type="PRINTS" id="PR00038">
    <property type="entry name" value="HTHLUXR"/>
</dbReference>